<comment type="caution">
    <text evidence="7">The sequence shown here is derived from an EMBL/GenBank/DDBJ whole genome shotgun (WGS) entry which is preliminary data.</text>
</comment>
<keyword evidence="3" id="KW-0378">Hydrolase</keyword>
<keyword evidence="5" id="KW-0732">Signal</keyword>
<evidence type="ECO:0000313" key="8">
    <source>
        <dbReference type="Proteomes" id="UP000305848"/>
    </source>
</evidence>
<dbReference type="NCBIfam" id="NF012229">
    <property type="entry name" value="bla_class_B_core"/>
    <property type="match status" value="1"/>
</dbReference>
<name>A0A4U3KWE4_9BACT</name>
<dbReference type="InterPro" id="IPR036866">
    <property type="entry name" value="RibonucZ/Hydroxyglut_hydro"/>
</dbReference>
<feature type="domain" description="Metallo-beta-lactamase" evidence="6">
    <location>
        <begin position="57"/>
        <end position="247"/>
    </location>
</feature>
<accession>A0A4U3KWE4</accession>
<dbReference type="PANTHER" id="PTHR46233:SF3">
    <property type="entry name" value="HYDROXYACYLGLUTATHIONE HYDROLASE GLOC"/>
    <property type="match status" value="1"/>
</dbReference>
<dbReference type="SUPFAM" id="SSF56281">
    <property type="entry name" value="Metallo-hydrolase/oxidoreductase"/>
    <property type="match status" value="1"/>
</dbReference>
<dbReference type="OrthoDB" id="9802248at2"/>
<feature type="chain" id="PRO_5020983873" evidence="5">
    <location>
        <begin position="24"/>
        <end position="300"/>
    </location>
</feature>
<comment type="cofactor">
    <cofactor evidence="1">
        <name>Zn(2+)</name>
        <dbReference type="ChEBI" id="CHEBI:29105"/>
    </cofactor>
</comment>
<dbReference type="GO" id="GO:0016787">
    <property type="term" value="F:hydrolase activity"/>
    <property type="evidence" value="ECO:0007669"/>
    <property type="project" value="UniProtKB-KW"/>
</dbReference>
<dbReference type="PANTHER" id="PTHR46233">
    <property type="entry name" value="HYDROXYACYLGLUTATHIONE HYDROLASE GLOC"/>
    <property type="match status" value="1"/>
</dbReference>
<dbReference type="RefSeq" id="WP_137263282.1">
    <property type="nucleotide sequence ID" value="NZ_SZQL01000017.1"/>
</dbReference>
<keyword evidence="2" id="KW-0479">Metal-binding</keyword>
<dbReference type="Proteomes" id="UP000305848">
    <property type="component" value="Unassembled WGS sequence"/>
</dbReference>
<dbReference type="InterPro" id="IPR001279">
    <property type="entry name" value="Metallo-B-lactamas"/>
</dbReference>
<feature type="signal peptide" evidence="5">
    <location>
        <begin position="1"/>
        <end position="23"/>
    </location>
</feature>
<evidence type="ECO:0000256" key="1">
    <source>
        <dbReference type="ARBA" id="ARBA00001947"/>
    </source>
</evidence>
<evidence type="ECO:0000313" key="7">
    <source>
        <dbReference type="EMBL" id="TKK65974.1"/>
    </source>
</evidence>
<proteinExistence type="predicted"/>
<keyword evidence="4" id="KW-0862">Zinc</keyword>
<dbReference type="EMBL" id="SZQL01000017">
    <property type="protein sequence ID" value="TKK65974.1"/>
    <property type="molecule type" value="Genomic_DNA"/>
</dbReference>
<dbReference type="InterPro" id="IPR051453">
    <property type="entry name" value="MBL_Glyoxalase_II"/>
</dbReference>
<evidence type="ECO:0000256" key="5">
    <source>
        <dbReference type="SAM" id="SignalP"/>
    </source>
</evidence>
<dbReference type="GO" id="GO:0046872">
    <property type="term" value="F:metal ion binding"/>
    <property type="evidence" value="ECO:0007669"/>
    <property type="project" value="UniProtKB-KW"/>
</dbReference>
<gene>
    <name evidence="7" type="primary">bla</name>
    <name evidence="7" type="ORF">FC093_18395</name>
</gene>
<dbReference type="Gene3D" id="3.60.15.10">
    <property type="entry name" value="Ribonuclease Z/Hydroxyacylglutathione hydrolase-like"/>
    <property type="match status" value="1"/>
</dbReference>
<organism evidence="7 8">
    <name type="scientific">Ilyomonas limi</name>
    <dbReference type="NCBI Taxonomy" id="2575867"/>
    <lineage>
        <taxon>Bacteria</taxon>
        <taxon>Pseudomonadati</taxon>
        <taxon>Bacteroidota</taxon>
        <taxon>Chitinophagia</taxon>
        <taxon>Chitinophagales</taxon>
        <taxon>Chitinophagaceae</taxon>
        <taxon>Ilyomonas</taxon>
    </lineage>
</organism>
<evidence type="ECO:0000256" key="4">
    <source>
        <dbReference type="ARBA" id="ARBA00022833"/>
    </source>
</evidence>
<reference evidence="7 8" key="1">
    <citation type="submission" date="2019-05" db="EMBL/GenBank/DDBJ databases">
        <title>Panacibacter sp. strain 17mud1-8 Genome sequencing and assembly.</title>
        <authorList>
            <person name="Chhetri G."/>
        </authorList>
    </citation>
    <scope>NUCLEOTIDE SEQUENCE [LARGE SCALE GENOMIC DNA]</scope>
    <source>
        <strain evidence="7 8">17mud1-8</strain>
    </source>
</reference>
<dbReference type="SMART" id="SM00849">
    <property type="entry name" value="Lactamase_B"/>
    <property type="match status" value="1"/>
</dbReference>
<sequence>MFKHLLPTIALSGIFVFTSFSVAAQGVEEPRVTNATWSKPYPPFKIAGNLYYVGTYDLACYLITTPKGNILINTGLAASAQQIKSNIETLGFKFSDIKILLTTQAHYDHVAAMAAIKKTTGAQLMVDEKDAAVLADGGSSDYALGGNGSTFEPVRADRLLHNGDTIQLGDMQLMMLHHPGHTKGSCSFLFTVKDDQQSYKILIANMPTIVTEKKFAEVTSYPDIAKDYAYTLKAMKDISFDIWLASHASQFKLHDKHHPGDAYQPAAFIDRQGYDAALNELQQQYEEKLAADSTQAGVTK</sequence>
<protein>
    <submittedName>
        <fullName evidence="7">Subclass B3 metallo-beta-lactamase</fullName>
    </submittedName>
</protein>
<dbReference type="NCBIfam" id="NF033105">
    <property type="entry name" value="bla_subclass_B3"/>
    <property type="match status" value="1"/>
</dbReference>
<evidence type="ECO:0000256" key="3">
    <source>
        <dbReference type="ARBA" id="ARBA00022801"/>
    </source>
</evidence>
<evidence type="ECO:0000256" key="2">
    <source>
        <dbReference type="ARBA" id="ARBA00022723"/>
    </source>
</evidence>
<keyword evidence="8" id="KW-1185">Reference proteome</keyword>
<evidence type="ECO:0000259" key="6">
    <source>
        <dbReference type="SMART" id="SM00849"/>
    </source>
</evidence>
<dbReference type="AlphaFoldDB" id="A0A4U3KWE4"/>
<dbReference type="Pfam" id="PF00753">
    <property type="entry name" value="Lactamase_B"/>
    <property type="match status" value="1"/>
</dbReference>